<sequence length="217" mass="23527">MDGATGRCGAGGGRMNSIDNARYLSPAAKQAADAHLLRIRALHGDDPCTREQTAAHEAGHTIIAMAFGWRFLGAHIRSKGQAWTGSTHYEHRLTGRRYSLDEAADIFFAEAVMDLAGVAGEQVAGLCHPASSHFEIKNAATACAALDAFTDTTPSSYFSRALALAMTEIQANAATFEVLRAHFRRSKRLTPAEGRRMLKNVAPRLADMQFVKRKSPQ</sequence>
<organism evidence="1 2">
    <name type="scientific">Burkholderia mayonis</name>
    <dbReference type="NCBI Taxonomy" id="1385591"/>
    <lineage>
        <taxon>Bacteria</taxon>
        <taxon>Pseudomonadati</taxon>
        <taxon>Pseudomonadota</taxon>
        <taxon>Betaproteobacteria</taxon>
        <taxon>Burkholderiales</taxon>
        <taxon>Burkholderiaceae</taxon>
        <taxon>Burkholderia</taxon>
        <taxon>pseudomallei group</taxon>
    </lineage>
</organism>
<dbReference type="GO" id="GO:0004176">
    <property type="term" value="F:ATP-dependent peptidase activity"/>
    <property type="evidence" value="ECO:0007669"/>
    <property type="project" value="InterPro"/>
</dbReference>
<dbReference type="GO" id="GO:0006508">
    <property type="term" value="P:proteolysis"/>
    <property type="evidence" value="ECO:0007669"/>
    <property type="project" value="InterPro"/>
</dbReference>
<dbReference type="GO" id="GO:0004222">
    <property type="term" value="F:metalloendopeptidase activity"/>
    <property type="evidence" value="ECO:0007669"/>
    <property type="project" value="InterPro"/>
</dbReference>
<reference evidence="1 2" key="1">
    <citation type="submission" date="2015-12" db="EMBL/GenBank/DDBJ databases">
        <title>Diversity of Burkholderia near neighbor genomes.</title>
        <authorList>
            <person name="Sahl J."/>
            <person name="Wagner D."/>
            <person name="Keim P."/>
        </authorList>
    </citation>
    <scope>NUCLEOTIDE SEQUENCE [LARGE SCALE GENOMIC DNA]</scope>
    <source>
        <strain evidence="1 2">BDU8</strain>
    </source>
</reference>
<evidence type="ECO:0008006" key="3">
    <source>
        <dbReference type="Google" id="ProtNLM"/>
    </source>
</evidence>
<name>A0A1B4G4J1_9BURK</name>
<dbReference type="EMBL" id="CP013389">
    <property type="protein sequence ID" value="AOJ10842.1"/>
    <property type="molecule type" value="Genomic_DNA"/>
</dbReference>
<dbReference type="InterPro" id="IPR037219">
    <property type="entry name" value="Peptidase_M41-like"/>
</dbReference>
<gene>
    <name evidence="1" type="ORF">WS71_27225</name>
</gene>
<dbReference type="GO" id="GO:0005524">
    <property type="term" value="F:ATP binding"/>
    <property type="evidence" value="ECO:0007669"/>
    <property type="project" value="InterPro"/>
</dbReference>
<proteinExistence type="predicted"/>
<dbReference type="Gene3D" id="1.20.58.760">
    <property type="entry name" value="Peptidase M41"/>
    <property type="match status" value="1"/>
</dbReference>
<evidence type="ECO:0000313" key="2">
    <source>
        <dbReference type="Proteomes" id="UP000067711"/>
    </source>
</evidence>
<dbReference type="Proteomes" id="UP000067711">
    <property type="component" value="Chromosome 1"/>
</dbReference>
<evidence type="ECO:0000313" key="1">
    <source>
        <dbReference type="EMBL" id="AOJ10842.1"/>
    </source>
</evidence>
<dbReference type="AlphaFoldDB" id="A0A1B4G4J1"/>
<accession>A0A1B4G4J1</accession>
<dbReference type="SUPFAM" id="SSF140990">
    <property type="entry name" value="FtsH protease domain-like"/>
    <property type="match status" value="1"/>
</dbReference>
<protein>
    <recommendedName>
        <fullName evidence="3">Peptidase M41 domain-containing protein</fullName>
    </recommendedName>
</protein>